<reference evidence="1" key="1">
    <citation type="journal article" date="2015" name="Nature">
        <title>Complex archaea that bridge the gap between prokaryotes and eukaryotes.</title>
        <authorList>
            <person name="Spang A."/>
            <person name="Saw J.H."/>
            <person name="Jorgensen S.L."/>
            <person name="Zaremba-Niedzwiedzka K."/>
            <person name="Martijn J."/>
            <person name="Lind A.E."/>
            <person name="van Eijk R."/>
            <person name="Schleper C."/>
            <person name="Guy L."/>
            <person name="Ettema T.J."/>
        </authorList>
    </citation>
    <scope>NUCLEOTIDE SEQUENCE</scope>
</reference>
<gene>
    <name evidence="1" type="ORF">LCGC14_3079210</name>
</gene>
<accession>A0A0F8YLE3</accession>
<comment type="caution">
    <text evidence="1">The sequence shown here is derived from an EMBL/GenBank/DDBJ whole genome shotgun (WGS) entry which is preliminary data.</text>
</comment>
<evidence type="ECO:0000313" key="1">
    <source>
        <dbReference type="EMBL" id="KKK54979.1"/>
    </source>
</evidence>
<proteinExistence type="predicted"/>
<protein>
    <submittedName>
        <fullName evidence="1">Uncharacterized protein</fullName>
    </submittedName>
</protein>
<dbReference type="EMBL" id="LAZR01065716">
    <property type="protein sequence ID" value="KKK54979.1"/>
    <property type="molecule type" value="Genomic_DNA"/>
</dbReference>
<name>A0A0F8YLE3_9ZZZZ</name>
<dbReference type="AlphaFoldDB" id="A0A0F8YLE3"/>
<sequence length="91" mass="10584">MNEKCKFDMVPDEGRWPGFHRCSKPAKKDGYCGIHHPDAVKRRKEKQEARYAAESKAIDENWARRVFNERAGNRCRELGIEPEEICPPTPN</sequence>
<organism evidence="1">
    <name type="scientific">marine sediment metagenome</name>
    <dbReference type="NCBI Taxonomy" id="412755"/>
    <lineage>
        <taxon>unclassified sequences</taxon>
        <taxon>metagenomes</taxon>
        <taxon>ecological metagenomes</taxon>
    </lineage>
</organism>